<evidence type="ECO:0000259" key="5">
    <source>
        <dbReference type="PROSITE" id="PS50865"/>
    </source>
</evidence>
<dbReference type="PANTHER" id="PTHR47332">
    <property type="entry name" value="SET DOMAIN-CONTAINING PROTEIN 5"/>
    <property type="match status" value="1"/>
</dbReference>
<dbReference type="PROSITE" id="PS01360">
    <property type="entry name" value="ZF_MYND_1"/>
    <property type="match status" value="1"/>
</dbReference>
<dbReference type="EMBL" id="CABFNS010000719">
    <property type="protein sequence ID" value="VUC24359.1"/>
    <property type="molecule type" value="Genomic_DNA"/>
</dbReference>
<reference evidence="6 7" key="1">
    <citation type="submission" date="2019-06" db="EMBL/GenBank/DDBJ databases">
        <authorList>
            <person name="Broberg M."/>
        </authorList>
    </citation>
    <scope>NUCLEOTIDE SEQUENCE [LARGE SCALE GENOMIC DNA]</scope>
</reference>
<name>A0ABY6U391_BIOOC</name>
<accession>A0ABY6U391</accession>
<organism evidence="6 7">
    <name type="scientific">Bionectria ochroleuca</name>
    <name type="common">Gliocladium roseum</name>
    <dbReference type="NCBI Taxonomy" id="29856"/>
    <lineage>
        <taxon>Eukaryota</taxon>
        <taxon>Fungi</taxon>
        <taxon>Dikarya</taxon>
        <taxon>Ascomycota</taxon>
        <taxon>Pezizomycotina</taxon>
        <taxon>Sordariomycetes</taxon>
        <taxon>Hypocreomycetidae</taxon>
        <taxon>Hypocreales</taxon>
        <taxon>Bionectriaceae</taxon>
        <taxon>Clonostachys</taxon>
    </lineage>
</organism>
<evidence type="ECO:0000256" key="2">
    <source>
        <dbReference type="ARBA" id="ARBA00022771"/>
    </source>
</evidence>
<gene>
    <name evidence="6" type="ORF">CLO192961_LOCUS139097</name>
</gene>
<keyword evidence="7" id="KW-1185">Reference proteome</keyword>
<keyword evidence="1" id="KW-0479">Metal-binding</keyword>
<dbReference type="Proteomes" id="UP000766486">
    <property type="component" value="Unassembled WGS sequence"/>
</dbReference>
<dbReference type="InterPro" id="IPR002893">
    <property type="entry name" value="Znf_MYND"/>
</dbReference>
<dbReference type="SUPFAM" id="SSF82199">
    <property type="entry name" value="SET domain"/>
    <property type="match status" value="1"/>
</dbReference>
<dbReference type="PANTHER" id="PTHR47332:SF2">
    <property type="entry name" value="SET-6"/>
    <property type="match status" value="1"/>
</dbReference>
<dbReference type="Gene3D" id="2.170.270.10">
    <property type="entry name" value="SET domain"/>
    <property type="match status" value="1"/>
</dbReference>
<feature type="domain" description="MYND-type" evidence="5">
    <location>
        <begin position="486"/>
        <end position="530"/>
    </location>
</feature>
<comment type="caution">
    <text evidence="6">The sequence shown here is derived from an EMBL/GenBank/DDBJ whole genome shotgun (WGS) entry which is preliminary data.</text>
</comment>
<dbReference type="InterPro" id="IPR053185">
    <property type="entry name" value="SET_domain_protein"/>
</dbReference>
<dbReference type="Pfam" id="PF01753">
    <property type="entry name" value="zf-MYND"/>
    <property type="match status" value="1"/>
</dbReference>
<proteinExistence type="predicted"/>
<dbReference type="Gene3D" id="6.10.140.2220">
    <property type="match status" value="1"/>
</dbReference>
<evidence type="ECO:0000256" key="4">
    <source>
        <dbReference type="PROSITE-ProRule" id="PRU00134"/>
    </source>
</evidence>
<evidence type="ECO:0000256" key="1">
    <source>
        <dbReference type="ARBA" id="ARBA00022723"/>
    </source>
</evidence>
<dbReference type="InterPro" id="IPR046341">
    <property type="entry name" value="SET_dom_sf"/>
</dbReference>
<evidence type="ECO:0000313" key="7">
    <source>
        <dbReference type="Proteomes" id="UP000766486"/>
    </source>
</evidence>
<evidence type="ECO:0000313" key="6">
    <source>
        <dbReference type="EMBL" id="VUC24359.1"/>
    </source>
</evidence>
<dbReference type="PROSITE" id="PS50865">
    <property type="entry name" value="ZF_MYND_2"/>
    <property type="match status" value="1"/>
</dbReference>
<keyword evidence="3" id="KW-0862">Zinc</keyword>
<dbReference type="SUPFAM" id="SSF144232">
    <property type="entry name" value="HIT/MYND zinc finger-like"/>
    <property type="match status" value="1"/>
</dbReference>
<sequence>MLEVRVKNRDNGSLLSITPTSDGTFRMIAKAEIKPGQCIITDPGLAIFPSGLKHVPESSALIKERIDALSEREREVFFTLERNKLSEYDEYYGRYITNAVVLRHSPEYACIFPLLSLASNSCSPNCVTAVLPTNKTRGDPRRRKGWKFALRASELIQKGHEVGFFKLDGGGMFQTRLENHLEKFGYPCRCSDCKLTWDLHIPSEDQRGQLDQLYDTAFGQDDVSSLALTHCIGHMAYNCYYESIPDKSLILIYRRLFDKCVQDNDIMRAYALAAKILRLNDRLIGWRCDDFHQGHLMALYDRLHEEFRRDPGIMLRLEPLEYGQLMTWLFRSEETVMEPDARETYNDFRNEELFPTYAQLPRDDPRIESAHFGVFHRPKKHWLFVASLVGLDTLGKRLLVRDKTGKDVWVSLSNVNIDVSDVRNATPLSLVLIPYAAKTISDDGKETVDSTNQMLKLISGVTIFEITKLSCKINIYSNIKRDMRRCHGCDKEVEKGSSVLSKCARCGMFWYCSKDCQVTGWKNKGHKDDCKVLGIKVIYDAFCRGSEEMISPMGWEMKSMFLNVIDWKKLTSKATVSVADLIRNVPPIGASPENPAPKVKSANEMIDEILESIAELGPDD</sequence>
<evidence type="ECO:0000256" key="3">
    <source>
        <dbReference type="ARBA" id="ARBA00022833"/>
    </source>
</evidence>
<protein>
    <recommendedName>
        <fullName evidence="5">MYND-type domain-containing protein</fullName>
    </recommendedName>
</protein>
<keyword evidence="2 4" id="KW-0863">Zinc-finger</keyword>